<dbReference type="EMBL" id="CP002582">
    <property type="protein sequence ID" value="ADZ82156.1"/>
    <property type="molecule type" value="Genomic_DNA"/>
</dbReference>
<dbReference type="Proteomes" id="UP000008467">
    <property type="component" value="Chromosome"/>
</dbReference>
<feature type="chain" id="PRO_5003279012" description="DUF5704 domain-containing protein" evidence="2">
    <location>
        <begin position="29"/>
        <end position="906"/>
    </location>
</feature>
<proteinExistence type="predicted"/>
<name>F2JKJ6_CELLD</name>
<dbReference type="eggNOG" id="ENOG502Z93F">
    <property type="taxonomic scope" value="Bacteria"/>
</dbReference>
<evidence type="ECO:0000256" key="2">
    <source>
        <dbReference type="SAM" id="SignalP"/>
    </source>
</evidence>
<evidence type="ECO:0000313" key="4">
    <source>
        <dbReference type="Proteomes" id="UP000008467"/>
    </source>
</evidence>
<keyword evidence="2" id="KW-0732">Signal</keyword>
<feature type="signal peptide" evidence="2">
    <location>
        <begin position="1"/>
        <end position="28"/>
    </location>
</feature>
<accession>F2JKJ6</accession>
<dbReference type="STRING" id="642492.Clole_0413"/>
<organism evidence="3 4">
    <name type="scientific">Cellulosilyticum lentocellum (strain ATCC 49066 / DSM 5427 / NCIMB 11756 / RHM5)</name>
    <name type="common">Clostridium lentocellum</name>
    <dbReference type="NCBI Taxonomy" id="642492"/>
    <lineage>
        <taxon>Bacteria</taxon>
        <taxon>Bacillati</taxon>
        <taxon>Bacillota</taxon>
        <taxon>Clostridia</taxon>
        <taxon>Lachnospirales</taxon>
        <taxon>Cellulosilyticaceae</taxon>
        <taxon>Cellulosilyticum</taxon>
    </lineage>
</organism>
<dbReference type="KEGG" id="cle:Clole_0413"/>
<evidence type="ECO:0008006" key="5">
    <source>
        <dbReference type="Google" id="ProtNLM"/>
    </source>
</evidence>
<keyword evidence="4" id="KW-1185">Reference proteome</keyword>
<evidence type="ECO:0000256" key="1">
    <source>
        <dbReference type="SAM" id="MobiDB-lite"/>
    </source>
</evidence>
<gene>
    <name evidence="3" type="ordered locus">Clole_0413</name>
</gene>
<dbReference type="HOGENOM" id="CLU_014074_0_0_9"/>
<dbReference type="AlphaFoldDB" id="F2JKJ6"/>
<reference evidence="3 4" key="1">
    <citation type="journal article" date="2011" name="J. Bacteriol.">
        <title>Complete genome sequence of the cellulose-degrading bacterium Cellulosilyticum lentocellum.</title>
        <authorList>
            <consortium name="US DOE Joint Genome Institute"/>
            <person name="Miller D.A."/>
            <person name="Suen G."/>
            <person name="Bruce D."/>
            <person name="Copeland A."/>
            <person name="Cheng J.F."/>
            <person name="Detter C."/>
            <person name="Goodwin L.A."/>
            <person name="Han C.S."/>
            <person name="Hauser L.J."/>
            <person name="Land M.L."/>
            <person name="Lapidus A."/>
            <person name="Lucas S."/>
            <person name="Meincke L."/>
            <person name="Pitluck S."/>
            <person name="Tapia R."/>
            <person name="Teshima H."/>
            <person name="Woyke T."/>
            <person name="Fox B.G."/>
            <person name="Angert E.R."/>
            <person name="Currie C.R."/>
        </authorList>
    </citation>
    <scope>NUCLEOTIDE SEQUENCE [LARGE SCALE GENOMIC DNA]</scope>
    <source>
        <strain evidence="4">ATCC 49066 / DSM 5427 / NCIMB 11756 / RHM5</strain>
    </source>
</reference>
<protein>
    <recommendedName>
        <fullName evidence="5">DUF5704 domain-containing protein</fullName>
    </recommendedName>
</protein>
<evidence type="ECO:0000313" key="3">
    <source>
        <dbReference type="EMBL" id="ADZ82156.1"/>
    </source>
</evidence>
<feature type="compositionally biased region" description="Basic and acidic residues" evidence="1">
    <location>
        <begin position="536"/>
        <end position="548"/>
    </location>
</feature>
<feature type="region of interest" description="Disordered" evidence="1">
    <location>
        <begin position="532"/>
        <end position="556"/>
    </location>
</feature>
<sequence length="906" mass="103070">MKQRIKKYIASFVMVCLLITNMPSNILASERFISEDELLAIINDDIDTLYGRTNYYKESISLKGNTLALNRDFLKAGVPYANAIEKEGIGGIDQNTYRKFRLPYGSRFTISSHKQEGQEEYYGYSPEGSLVENPNYHWNSWDGELIENRTYVKAPWDNQDKVSVRQVCGGYFNDNRDVTYTGPNGEKKTLAEAIKTGMNIRYGDKPASEAVYGSSSTKIVYNMRKRPSQGGEWIDYVDIAQPPTYYSWGQGYLYFDNGTRYMGVDIAPYCLVASDLSIKFDGPLPGKTKNGEEVEIVAHSNSNFKKDIATCYRWTVVGATTGTKVQDGEYKLYDEAVSYNGECTIPAPNKQALFKVKFTMPEEPVVVTLEINYKAPYVDEGDYENNKITYKVEWQPYIKTETDYILEYDELTKQVEGPIAKSGSSASISLPKGSWNGEASGALNVSIDNSESAINGAMVKEGTNDPVSGEVTSATRNPVLTGTIIRSDFGDDPDDYYASNSKDPVVKSLKTSFEGMMQRPWIYTYYTSESYTGSDGKTHSRDVKHEDTGTSTGEFVPGENLITVTARIYNGRENMPHVVAREFKKEIDNNTHTSLAKTIWWESDEYHMLVQRWMKHVFLTEPEEYEAIKGQYERIFTQQNKATIEWGISKSMSSIYEEDLNNAKRKSTNKSDYPHVPFATDRDLQRQYKYPFKSGYYFNPAGEYTFTIRTEIYKDEAKETQEHKEIVDKVLQSFNYGSNMTYVDKGSNYQLKLEVDDPTATSAAEGLLGIQRDYTYVTEYEIPHSSDATGYTHNYFKEILEGYDESNTQNSKVNYRYREYIQDGQHIYKVIEETLVTITVNPSNQKCYTFGGMKNGKYYMTAWLNDVDVSDITNVPGMTLKGVNTEKQLDEIALQVHGSMYDDLNN</sequence>